<dbReference type="PANTHER" id="PTHR30055:SF220">
    <property type="entry name" value="TETR-FAMILY REGULATORY PROTEIN"/>
    <property type="match status" value="1"/>
</dbReference>
<feature type="DNA-binding region" description="H-T-H motif" evidence="4">
    <location>
        <begin position="44"/>
        <end position="63"/>
    </location>
</feature>
<evidence type="ECO:0000256" key="2">
    <source>
        <dbReference type="ARBA" id="ARBA00023125"/>
    </source>
</evidence>
<dbReference type="OrthoDB" id="5293556at2"/>
<sequence length="228" mass="23839">MSATVSATAKPSAVRRTYRHGDLRRALIQAGLELARHGGPQAVVLRAATREVGVAPNAAYRHFADHAALVDAVRAAALAEAARDMEAAGTGLWLAQPGPEAARRALRAVGQGYLRFARREPGLFRTAFAGVFGPQPGRPRDPAAAGDSGYNPFELLARALDAMVAAGILEPARRPGAEYLAWSAVHGMAWLALEGPLRGAEPGAVEAQAERLLDMVEAGLPCVRAVGG</sequence>
<dbReference type="EMBL" id="VLTJ01000007">
    <property type="protein sequence ID" value="TSH98016.1"/>
    <property type="molecule type" value="Genomic_DNA"/>
</dbReference>
<keyword evidence="1" id="KW-0805">Transcription regulation</keyword>
<gene>
    <name evidence="6" type="ORF">FOZ76_04310</name>
</gene>
<dbReference type="InterPro" id="IPR050109">
    <property type="entry name" value="HTH-type_TetR-like_transc_reg"/>
</dbReference>
<evidence type="ECO:0000313" key="6">
    <source>
        <dbReference type="EMBL" id="TSH98016.1"/>
    </source>
</evidence>
<dbReference type="InterPro" id="IPR001647">
    <property type="entry name" value="HTH_TetR"/>
</dbReference>
<dbReference type="InterPro" id="IPR036271">
    <property type="entry name" value="Tet_transcr_reg_TetR-rel_C_sf"/>
</dbReference>
<evidence type="ECO:0000256" key="1">
    <source>
        <dbReference type="ARBA" id="ARBA00023015"/>
    </source>
</evidence>
<comment type="caution">
    <text evidence="6">The sequence shown here is derived from an EMBL/GenBank/DDBJ whole genome shotgun (WGS) entry which is preliminary data.</text>
</comment>
<evidence type="ECO:0000256" key="3">
    <source>
        <dbReference type="ARBA" id="ARBA00023163"/>
    </source>
</evidence>
<dbReference type="PANTHER" id="PTHR30055">
    <property type="entry name" value="HTH-TYPE TRANSCRIPTIONAL REGULATOR RUTR"/>
    <property type="match status" value="1"/>
</dbReference>
<protein>
    <submittedName>
        <fullName evidence="6">TetR/AcrR family transcriptional regulator</fullName>
    </submittedName>
</protein>
<dbReference type="InterPro" id="IPR025996">
    <property type="entry name" value="MT1864/Rv1816-like_C"/>
</dbReference>
<keyword evidence="2 4" id="KW-0238">DNA-binding</keyword>
<evidence type="ECO:0000313" key="7">
    <source>
        <dbReference type="Proteomes" id="UP000318405"/>
    </source>
</evidence>
<feature type="domain" description="HTH tetR-type" evidence="5">
    <location>
        <begin position="21"/>
        <end position="81"/>
    </location>
</feature>
<dbReference type="PROSITE" id="PS50977">
    <property type="entry name" value="HTH_TETR_2"/>
    <property type="match status" value="1"/>
</dbReference>
<dbReference type="AlphaFoldDB" id="A0A556AYP4"/>
<reference evidence="6 7" key="1">
    <citation type="submission" date="2019-07" db="EMBL/GenBank/DDBJ databases">
        <title>Qingshengfaniella alkalisoli gen. nov., sp. nov., isolated from saline soil.</title>
        <authorList>
            <person name="Xu L."/>
            <person name="Huang X.-X."/>
            <person name="Sun J.-Q."/>
        </authorList>
    </citation>
    <scope>NUCLEOTIDE SEQUENCE [LARGE SCALE GENOMIC DNA]</scope>
    <source>
        <strain evidence="6 7">DSM 27279</strain>
    </source>
</reference>
<name>A0A556AYP4_9BURK</name>
<dbReference type="Proteomes" id="UP000318405">
    <property type="component" value="Unassembled WGS sequence"/>
</dbReference>
<dbReference type="Gene3D" id="1.10.357.10">
    <property type="entry name" value="Tetracycline Repressor, domain 2"/>
    <property type="match status" value="1"/>
</dbReference>
<dbReference type="SUPFAM" id="SSF46689">
    <property type="entry name" value="Homeodomain-like"/>
    <property type="match status" value="1"/>
</dbReference>
<accession>A0A556AYP4</accession>
<dbReference type="SUPFAM" id="SSF48498">
    <property type="entry name" value="Tetracyclin repressor-like, C-terminal domain"/>
    <property type="match status" value="1"/>
</dbReference>
<keyword evidence="3" id="KW-0804">Transcription</keyword>
<dbReference type="RefSeq" id="WP_143946898.1">
    <property type="nucleotide sequence ID" value="NZ_BAABMB010000004.1"/>
</dbReference>
<dbReference type="GO" id="GO:0000976">
    <property type="term" value="F:transcription cis-regulatory region binding"/>
    <property type="evidence" value="ECO:0007669"/>
    <property type="project" value="TreeGrafter"/>
</dbReference>
<keyword evidence="7" id="KW-1185">Reference proteome</keyword>
<organism evidence="6 7">
    <name type="scientific">Verticiella sediminum</name>
    <dbReference type="NCBI Taxonomy" id="1247510"/>
    <lineage>
        <taxon>Bacteria</taxon>
        <taxon>Pseudomonadati</taxon>
        <taxon>Pseudomonadota</taxon>
        <taxon>Betaproteobacteria</taxon>
        <taxon>Burkholderiales</taxon>
        <taxon>Alcaligenaceae</taxon>
        <taxon>Verticiella</taxon>
    </lineage>
</organism>
<proteinExistence type="predicted"/>
<evidence type="ECO:0000259" key="5">
    <source>
        <dbReference type="PROSITE" id="PS50977"/>
    </source>
</evidence>
<dbReference type="GO" id="GO:0003700">
    <property type="term" value="F:DNA-binding transcription factor activity"/>
    <property type="evidence" value="ECO:0007669"/>
    <property type="project" value="TreeGrafter"/>
</dbReference>
<dbReference type="Pfam" id="PF00440">
    <property type="entry name" value="TetR_N"/>
    <property type="match status" value="1"/>
</dbReference>
<dbReference type="InterPro" id="IPR009057">
    <property type="entry name" value="Homeodomain-like_sf"/>
</dbReference>
<evidence type="ECO:0000256" key="4">
    <source>
        <dbReference type="PROSITE-ProRule" id="PRU00335"/>
    </source>
</evidence>
<dbReference type="Pfam" id="PF13305">
    <property type="entry name" value="TetR_C_33"/>
    <property type="match status" value="1"/>
</dbReference>